<feature type="domain" description="Peptidase S26" evidence="8">
    <location>
        <begin position="400"/>
        <end position="439"/>
    </location>
</feature>
<dbReference type="GO" id="GO:0016020">
    <property type="term" value="C:membrane"/>
    <property type="evidence" value="ECO:0007669"/>
    <property type="project" value="UniProtKB-SubCell"/>
</dbReference>
<dbReference type="InterPro" id="IPR019758">
    <property type="entry name" value="Pept_S26A_signal_pept_1_CS"/>
</dbReference>
<sequence length="462" mass="54000">MKQILKNKWFKFSTTLICYLLMMLWIGNYWLILGIPVLYDIYISKKVHWAFWKKKGVKKQSATVEWIDAIIFAVIAATIIRMFFIEAYTIPTSSMEKSLLVGDYLFVSKVAYGPTIPNTPLSFPFAHHTLPGTKYTKSYLEWIEWPYKRLAGFGDIKRNDVVVFNFPAGDTIVVGNENPDYYSQLRGYSYLFKEDDMKKGRSLQSPKAYTDMARKYISSHNEIRTRPVDKQENYIKRCVGTPGDTLLCVDGQMYINGKIQEKIDQMQYNYIVRTNGTLINPRKLDELHIAKEDRIRKGSEYSLPLTNEKVEQLKKMSNVISIIRRNSSLGVAEDVFPFSNQLNWNRDNFGPFSIPKKGQTVDLNLKNLPFYERVIHAYEKNNLAVKDSVIYINGAPAKTYTFKMNYYWMMGDNRHMSADSRYWGFVPEDHVVGKASFIWLSLDKDKSFLSKIRWNRIFKWIH</sequence>
<comment type="caution">
    <text evidence="9">The sequence shown here is derived from an EMBL/GenBank/DDBJ whole genome shotgun (WGS) entry which is preliminary data.</text>
</comment>
<dbReference type="SUPFAM" id="SSF51306">
    <property type="entry name" value="LexA/Signal peptidase"/>
    <property type="match status" value="1"/>
</dbReference>
<dbReference type="Pfam" id="PF10502">
    <property type="entry name" value="Peptidase_S26"/>
    <property type="match status" value="2"/>
</dbReference>
<dbReference type="InterPro" id="IPR019533">
    <property type="entry name" value="Peptidase_S26"/>
</dbReference>
<name>A0A434AU42_9BACT</name>
<dbReference type="GO" id="GO:0004252">
    <property type="term" value="F:serine-type endopeptidase activity"/>
    <property type="evidence" value="ECO:0007669"/>
    <property type="project" value="InterPro"/>
</dbReference>
<dbReference type="GO" id="GO:0006465">
    <property type="term" value="P:signal peptide processing"/>
    <property type="evidence" value="ECO:0007669"/>
    <property type="project" value="InterPro"/>
</dbReference>
<feature type="transmembrane region" description="Helical" evidence="7">
    <location>
        <begin position="63"/>
        <end position="84"/>
    </location>
</feature>
<evidence type="ECO:0000256" key="2">
    <source>
        <dbReference type="ARBA" id="ARBA00009370"/>
    </source>
</evidence>
<keyword evidence="7" id="KW-0645">Protease</keyword>
<protein>
    <recommendedName>
        <fullName evidence="4 7">Signal peptidase I</fullName>
        <ecNumber evidence="3 7">3.4.21.89</ecNumber>
    </recommendedName>
</protein>
<gene>
    <name evidence="9" type="primary">lepB</name>
    <name evidence="9" type="ORF">DLK05_10980</name>
</gene>
<comment type="caution">
    <text evidence="7">Lacks conserved residue(s) required for the propagation of feature annotation.</text>
</comment>
<dbReference type="Gene3D" id="2.10.109.10">
    <property type="entry name" value="Umud Fragment, subunit A"/>
    <property type="match status" value="2"/>
</dbReference>
<dbReference type="EC" id="3.4.21.89" evidence="3 7"/>
<evidence type="ECO:0000256" key="1">
    <source>
        <dbReference type="ARBA" id="ARBA00000677"/>
    </source>
</evidence>
<evidence type="ECO:0000313" key="9">
    <source>
        <dbReference type="EMBL" id="RUT77855.1"/>
    </source>
</evidence>
<accession>A0A434AU42</accession>
<dbReference type="RefSeq" id="WP_127344024.1">
    <property type="nucleotide sequence ID" value="NZ_RJJX01000014.1"/>
</dbReference>
<evidence type="ECO:0000256" key="3">
    <source>
        <dbReference type="ARBA" id="ARBA00013208"/>
    </source>
</evidence>
<dbReference type="OrthoDB" id="9802919at2"/>
<keyword evidence="7" id="KW-1133">Transmembrane helix</keyword>
<keyword evidence="7" id="KW-0472">Membrane</keyword>
<organism evidence="9 10">
    <name type="scientific">Ancylomarina longa</name>
    <dbReference type="NCBI Taxonomy" id="2487017"/>
    <lineage>
        <taxon>Bacteria</taxon>
        <taxon>Pseudomonadati</taxon>
        <taxon>Bacteroidota</taxon>
        <taxon>Bacteroidia</taxon>
        <taxon>Marinilabiliales</taxon>
        <taxon>Marinifilaceae</taxon>
        <taxon>Ancylomarina</taxon>
    </lineage>
</organism>
<evidence type="ECO:0000256" key="5">
    <source>
        <dbReference type="ARBA" id="ARBA00022801"/>
    </source>
</evidence>
<dbReference type="PRINTS" id="PR00727">
    <property type="entry name" value="LEADERPTASE"/>
</dbReference>
<evidence type="ECO:0000313" key="10">
    <source>
        <dbReference type="Proteomes" id="UP000282985"/>
    </source>
</evidence>
<feature type="domain" description="Peptidase S26" evidence="8">
    <location>
        <begin position="64"/>
        <end position="265"/>
    </location>
</feature>
<comment type="similarity">
    <text evidence="2 7">Belongs to the peptidase S26 family.</text>
</comment>
<keyword evidence="10" id="KW-1185">Reference proteome</keyword>
<evidence type="ECO:0000256" key="7">
    <source>
        <dbReference type="RuleBase" id="RU362042"/>
    </source>
</evidence>
<dbReference type="NCBIfam" id="TIGR02227">
    <property type="entry name" value="sigpep_I_bact"/>
    <property type="match status" value="1"/>
</dbReference>
<dbReference type="InterPro" id="IPR036286">
    <property type="entry name" value="LexA/Signal_pep-like_sf"/>
</dbReference>
<reference evidence="9 10" key="1">
    <citation type="submission" date="2018-11" db="EMBL/GenBank/DDBJ databases">
        <title>Parancylomarina longa gen. nov., sp. nov., isolated from sediments of southern Okinawa.</title>
        <authorList>
            <person name="Fu T."/>
        </authorList>
    </citation>
    <scope>NUCLEOTIDE SEQUENCE [LARGE SCALE GENOMIC DNA]</scope>
    <source>
        <strain evidence="9 10">T3-2 S1-C</strain>
    </source>
</reference>
<comment type="catalytic activity">
    <reaction evidence="1 7">
        <text>Cleavage of hydrophobic, N-terminal signal or leader sequences from secreted and periplasmic proteins.</text>
        <dbReference type="EC" id="3.4.21.89"/>
    </reaction>
</comment>
<dbReference type="EMBL" id="RJJX01000014">
    <property type="protein sequence ID" value="RUT77855.1"/>
    <property type="molecule type" value="Genomic_DNA"/>
</dbReference>
<feature type="active site" evidence="6">
    <location>
        <position position="94"/>
    </location>
</feature>
<keyword evidence="5 7" id="KW-0378">Hydrolase</keyword>
<feature type="active site" evidence="6">
    <location>
        <position position="236"/>
    </location>
</feature>
<dbReference type="PROSITE" id="PS00761">
    <property type="entry name" value="SPASE_I_3"/>
    <property type="match status" value="1"/>
</dbReference>
<evidence type="ECO:0000256" key="4">
    <source>
        <dbReference type="ARBA" id="ARBA00019232"/>
    </source>
</evidence>
<dbReference type="AlphaFoldDB" id="A0A434AU42"/>
<evidence type="ECO:0000259" key="8">
    <source>
        <dbReference type="Pfam" id="PF10502"/>
    </source>
</evidence>
<comment type="subcellular location">
    <subcellularLocation>
        <location evidence="7">Membrane</location>
        <topology evidence="7">Single-pass type II membrane protein</topology>
    </subcellularLocation>
</comment>
<evidence type="ECO:0000256" key="6">
    <source>
        <dbReference type="PIRSR" id="PIRSR600223-1"/>
    </source>
</evidence>
<dbReference type="InterPro" id="IPR000223">
    <property type="entry name" value="Pept_S26A_signal_pept_1"/>
</dbReference>
<feature type="transmembrane region" description="Helical" evidence="7">
    <location>
        <begin position="20"/>
        <end position="42"/>
    </location>
</feature>
<dbReference type="Proteomes" id="UP000282985">
    <property type="component" value="Unassembled WGS sequence"/>
</dbReference>
<proteinExistence type="inferred from homology"/>
<dbReference type="GO" id="GO:0009003">
    <property type="term" value="F:signal peptidase activity"/>
    <property type="evidence" value="ECO:0007669"/>
    <property type="project" value="UniProtKB-EC"/>
</dbReference>
<keyword evidence="7" id="KW-0812">Transmembrane</keyword>
<dbReference type="CDD" id="cd06530">
    <property type="entry name" value="S26_SPase_I"/>
    <property type="match status" value="2"/>
</dbReference>
<dbReference type="PANTHER" id="PTHR43390:SF1">
    <property type="entry name" value="CHLOROPLAST PROCESSING PEPTIDASE"/>
    <property type="match status" value="1"/>
</dbReference>
<dbReference type="PANTHER" id="PTHR43390">
    <property type="entry name" value="SIGNAL PEPTIDASE I"/>
    <property type="match status" value="1"/>
</dbReference>